<dbReference type="KEGG" id="pbor:BSF38_00349"/>
<dbReference type="STRING" id="1387353.BSF38_00349"/>
<protein>
    <submittedName>
        <fullName evidence="2">Retaining beta-glycosidase</fullName>
    </submittedName>
</protein>
<evidence type="ECO:0000256" key="1">
    <source>
        <dbReference type="SAM" id="SignalP"/>
    </source>
</evidence>
<dbReference type="Proteomes" id="UP000186309">
    <property type="component" value="Chromosome"/>
</dbReference>
<keyword evidence="3" id="KW-1185">Reference proteome</keyword>
<dbReference type="PANTHER" id="PTHR31451:SF39">
    <property type="entry name" value="MANNAN ENDO-1,4-BETA-MANNOSIDASE 1"/>
    <property type="match status" value="1"/>
</dbReference>
<dbReference type="OrthoDB" id="9802444at2"/>
<dbReference type="InterPro" id="IPR045053">
    <property type="entry name" value="MAN-like"/>
</dbReference>
<dbReference type="AlphaFoldDB" id="A0A1U7CJ57"/>
<dbReference type="PROSITE" id="PS50194">
    <property type="entry name" value="FILAMIN_REPEAT"/>
    <property type="match status" value="1"/>
</dbReference>
<dbReference type="Gene3D" id="3.20.20.80">
    <property type="entry name" value="Glycosidases"/>
    <property type="match status" value="1"/>
</dbReference>
<sequence>MRIAFALALFAALGSTSAPAQLALQIDARGTLAEVRVGDAIYLSDVAVTLVKPGWTGNLADQRAVDPATVRVHKAGRTTTYTMPLRGENLTAQLIERVTRDGDLVDVQYEVIPDQDVELETVLLQGSLATASHAGKTSYLVGGPTTSRGILPAELNDKNHILWSGDPEWLGFGLPGVGGLRVVPRDMGLQLQDDRKWNTPAFGLLATAGGGEHLARKPIRFALSLRAEAAGRLDDEVKQGALAGVSLVDDRPLALKNARIDRDRLEAFASITVDAEIEARYDNPFDPDQIAVDGEVATPAGKIVNVPGYFQTPFQLEAGRGGESLKVAGASGFRVRYTPTVAGPHQITIKVKDRSGEVRAKPLAFIVDASKTPGFVRVAAKSPRYFAFDDGASYFAIGENVCWGGGKAPMADYAAWFAGLGKAGGNWARLWLAFNEKGLEWMPAPTPKGGTGSYQGLGRYALDNAWRLDEVVHLAERNGVRLMFCIGTYGEFKDGGFFNEGSWVSNPYNAKNGGPCASPDDFWTNAEARKLYKQRLRYIIARWGCSPQVFAWEFWNEVQPTPAVEAWTAEMAAYLKQHDPNRHLVSTSYGSPAIWKDRNIDLSMTHMYGTAGATADFTAQIQRETHANLAFGKPYLLAEFGIDWQAGDEKWDPKGNGLNMHNGAWAALASGSAGTAMLWWWDGYVHPKNVYHVLTPVQAFAATIDWANTPFRPIERIEIVGDPSRTETFRDVTLAGSQSWGKTASNRYTALHDGTVKEGPVAVTLGSPKRGNANEVFSEVVWTLDMPQAGKVLVHLGEVCSGGRLRVALDGHEVLDRPLATGEPGKGPWKKSRLLEPWKVWVSDYDEAIPIDVPAGRHELTLANADGDWLQIRKLTLPSYRSSRHPEVDALGLAAVGRMILWVHNRQSTWRADFDGKSPEPQEKLTLHVPTTSQADWRVEWWDTFQGVVVQTDQVQPASGILRLTPPRFDRDLAARLTQKP</sequence>
<proteinExistence type="predicted"/>
<dbReference type="EMBL" id="CP019082">
    <property type="protein sequence ID" value="APW58937.1"/>
    <property type="molecule type" value="Genomic_DNA"/>
</dbReference>
<dbReference type="Gene3D" id="2.60.40.10">
    <property type="entry name" value="Immunoglobulins"/>
    <property type="match status" value="1"/>
</dbReference>
<keyword evidence="2" id="KW-0378">Hydrolase</keyword>
<dbReference type="PANTHER" id="PTHR31451">
    <property type="match status" value="1"/>
</dbReference>
<evidence type="ECO:0000313" key="3">
    <source>
        <dbReference type="Proteomes" id="UP000186309"/>
    </source>
</evidence>
<feature type="chain" id="PRO_5013250830" evidence="1">
    <location>
        <begin position="21"/>
        <end position="981"/>
    </location>
</feature>
<dbReference type="SUPFAM" id="SSF81296">
    <property type="entry name" value="E set domains"/>
    <property type="match status" value="1"/>
</dbReference>
<gene>
    <name evidence="2" type="ORF">BSF38_00349</name>
</gene>
<dbReference type="RefSeq" id="WP_076343184.1">
    <property type="nucleotide sequence ID" value="NZ_CP019082.1"/>
</dbReference>
<dbReference type="SUPFAM" id="SSF51445">
    <property type="entry name" value="(Trans)glycosidases"/>
    <property type="match status" value="1"/>
</dbReference>
<evidence type="ECO:0000313" key="2">
    <source>
        <dbReference type="EMBL" id="APW58937.1"/>
    </source>
</evidence>
<reference evidence="3" key="1">
    <citation type="submission" date="2016-12" db="EMBL/GenBank/DDBJ databases">
        <title>Comparative genomics of four Isosphaeraceae planctomycetes: a common pool of plasmids and glycoside hydrolase genes.</title>
        <authorList>
            <person name="Ivanova A."/>
        </authorList>
    </citation>
    <scope>NUCLEOTIDE SEQUENCE [LARGE SCALE GENOMIC DNA]</scope>
    <source>
        <strain evidence="3">PX4</strain>
    </source>
</reference>
<dbReference type="GO" id="GO:0016985">
    <property type="term" value="F:mannan endo-1,4-beta-mannosidase activity"/>
    <property type="evidence" value="ECO:0007669"/>
    <property type="project" value="TreeGrafter"/>
</dbReference>
<dbReference type="InterPro" id="IPR014756">
    <property type="entry name" value="Ig_E-set"/>
</dbReference>
<dbReference type="InterPro" id="IPR017853">
    <property type="entry name" value="GH"/>
</dbReference>
<keyword evidence="2" id="KW-0326">Glycosidase</keyword>
<dbReference type="InterPro" id="IPR013783">
    <property type="entry name" value="Ig-like_fold"/>
</dbReference>
<accession>A0A1U7CJ57</accession>
<dbReference type="InterPro" id="IPR017868">
    <property type="entry name" value="Filamin/ABP280_repeat-like"/>
</dbReference>
<keyword evidence="1" id="KW-0732">Signal</keyword>
<organism evidence="2 3">
    <name type="scientific">Paludisphaera borealis</name>
    <dbReference type="NCBI Taxonomy" id="1387353"/>
    <lineage>
        <taxon>Bacteria</taxon>
        <taxon>Pseudomonadati</taxon>
        <taxon>Planctomycetota</taxon>
        <taxon>Planctomycetia</taxon>
        <taxon>Isosphaerales</taxon>
        <taxon>Isosphaeraceae</taxon>
        <taxon>Paludisphaera</taxon>
    </lineage>
</organism>
<name>A0A1U7CJ57_9BACT</name>
<dbReference type="GO" id="GO:0005576">
    <property type="term" value="C:extracellular region"/>
    <property type="evidence" value="ECO:0007669"/>
    <property type="project" value="UniProtKB-SubCell"/>
</dbReference>
<feature type="signal peptide" evidence="1">
    <location>
        <begin position="1"/>
        <end position="20"/>
    </location>
</feature>